<comment type="subunit">
    <text evidence="1">Self-associates forming complexes of several hundred monomers.</text>
</comment>
<evidence type="ECO:0000256" key="5">
    <source>
        <dbReference type="ARBA" id="ARBA00025466"/>
    </source>
</evidence>
<evidence type="ECO:0000259" key="8">
    <source>
        <dbReference type="PROSITE" id="PS50090"/>
    </source>
</evidence>
<evidence type="ECO:0000256" key="4">
    <source>
        <dbReference type="ARBA" id="ARBA00023163"/>
    </source>
</evidence>
<keyword evidence="9" id="KW-1185">Reference proteome</keyword>
<keyword evidence="6" id="KW-0175">Coiled coil</keyword>
<feature type="domain" description="Myb-like" evidence="8">
    <location>
        <begin position="7"/>
        <end position="75"/>
    </location>
</feature>
<evidence type="ECO:0000313" key="9">
    <source>
        <dbReference type="Proteomes" id="UP000694925"/>
    </source>
</evidence>
<evidence type="ECO:0000313" key="10">
    <source>
        <dbReference type="RefSeq" id="XP_026667516.1"/>
    </source>
</evidence>
<evidence type="ECO:0000256" key="7">
    <source>
        <dbReference type="SAM" id="MobiDB-lite"/>
    </source>
</evidence>
<proteinExistence type="predicted"/>
<keyword evidence="3" id="KW-0805">Transcription regulation</keyword>
<dbReference type="KEGG" id="ccal:113464042"/>
<feature type="compositionally biased region" description="Polar residues" evidence="7">
    <location>
        <begin position="135"/>
        <end position="156"/>
    </location>
</feature>
<evidence type="ECO:0000256" key="2">
    <source>
        <dbReference type="ARBA" id="ARBA00016807"/>
    </source>
</evidence>
<evidence type="ECO:0000256" key="6">
    <source>
        <dbReference type="SAM" id="Coils"/>
    </source>
</evidence>
<name>A0AAJ7RY99_9HYME</name>
<reference evidence="10" key="1">
    <citation type="submission" date="2025-08" db="UniProtKB">
        <authorList>
            <consortium name="RefSeq"/>
        </authorList>
    </citation>
    <scope>IDENTIFICATION</scope>
    <source>
        <tissue evidence="10">Whole body</tissue>
    </source>
</reference>
<evidence type="ECO:0000256" key="1">
    <source>
        <dbReference type="ARBA" id="ARBA00011764"/>
    </source>
</evidence>
<dbReference type="GeneID" id="113464042"/>
<gene>
    <name evidence="10" type="primary">LOC113464042</name>
</gene>
<protein>
    <recommendedName>
        <fullName evidence="2">Regulatory protein zeste</fullName>
    </recommendedName>
</protein>
<evidence type="ECO:0000256" key="3">
    <source>
        <dbReference type="ARBA" id="ARBA00023015"/>
    </source>
</evidence>
<dbReference type="AlphaFoldDB" id="A0AAJ7RY99"/>
<dbReference type="Proteomes" id="UP000694925">
    <property type="component" value="Unplaced"/>
</dbReference>
<keyword evidence="4" id="KW-0804">Transcription</keyword>
<comment type="function">
    <text evidence="5">Involved in transvection phenomena (= synapsis-dependent gene expression), where the synaptic pairing of chromosomes carrying genes with which zeste interacts influences the expression of these genes. Zeste binds to DNA and stimulates transcription from a nearby promoter.</text>
</comment>
<feature type="region of interest" description="Disordered" evidence="7">
    <location>
        <begin position="125"/>
        <end position="216"/>
    </location>
</feature>
<dbReference type="InterPro" id="IPR001005">
    <property type="entry name" value="SANT/Myb"/>
</dbReference>
<feature type="coiled-coil region" evidence="6">
    <location>
        <begin position="400"/>
        <end position="439"/>
    </location>
</feature>
<sequence>MPRNLLEVDRRKSQFDKEERVHLLAIMKRYAPLLDSSASTLARKNIWTTIENEFKKAGFTQKTSAQLKKYWQNYKYHCKKATAHGKENKRYIDSMVSESLEWNRYPILVEKGSVSKFSEIPGLLRPLTDHPPTESGYQLTESYRDNGASQKSNNSDVIAELPRIKMEKEDEIMSDDHKTENSNVSENENIEEDTEETKENLSNEDHLVSSSTNESDIKSKNRIVVSNAKISNNSVTVSVIYPENRQLPRDELDAPSVPTRRLVDACPNTLGNQPTPFEYPPNTSQINLNEISKNRINVTNILVKDQTNSYLNSNNRCIKIHKLRNLLRYLKFIDYERYKSFERTGSIDLPREKEIEEFLVEEQNEKDEAKGIDTRNDRFDPRGYVFLTDYHNRLKHRLILQQLETEEKRLKVKIAELAVQEAQLRIKALHEDMRRTEELHQVRLVQTAGNVNNFSF</sequence>
<dbReference type="RefSeq" id="XP_026667516.1">
    <property type="nucleotide sequence ID" value="XM_026811715.1"/>
</dbReference>
<dbReference type="PROSITE" id="PS50090">
    <property type="entry name" value="MYB_LIKE"/>
    <property type="match status" value="1"/>
</dbReference>
<dbReference type="InterPro" id="IPR028002">
    <property type="entry name" value="Myb_DNA-bind_5"/>
</dbReference>
<feature type="compositionally biased region" description="Basic and acidic residues" evidence="7">
    <location>
        <begin position="197"/>
        <end position="207"/>
    </location>
</feature>
<dbReference type="Pfam" id="PF13873">
    <property type="entry name" value="Myb_DNA-bind_5"/>
    <property type="match status" value="1"/>
</dbReference>
<organism evidence="9 10">
    <name type="scientific">Ceratina calcarata</name>
    <dbReference type="NCBI Taxonomy" id="156304"/>
    <lineage>
        <taxon>Eukaryota</taxon>
        <taxon>Metazoa</taxon>
        <taxon>Ecdysozoa</taxon>
        <taxon>Arthropoda</taxon>
        <taxon>Hexapoda</taxon>
        <taxon>Insecta</taxon>
        <taxon>Pterygota</taxon>
        <taxon>Neoptera</taxon>
        <taxon>Endopterygota</taxon>
        <taxon>Hymenoptera</taxon>
        <taxon>Apocrita</taxon>
        <taxon>Aculeata</taxon>
        <taxon>Apoidea</taxon>
        <taxon>Anthophila</taxon>
        <taxon>Apidae</taxon>
        <taxon>Ceratina</taxon>
        <taxon>Zadontomerus</taxon>
    </lineage>
</organism>
<accession>A0AAJ7RY99</accession>